<reference evidence="2" key="1">
    <citation type="submission" date="2020-06" db="EMBL/GenBank/DDBJ databases">
        <authorList>
            <person name="Li T."/>
            <person name="Hu X."/>
            <person name="Zhang T."/>
            <person name="Song X."/>
            <person name="Zhang H."/>
            <person name="Dai N."/>
            <person name="Sheng W."/>
            <person name="Hou X."/>
            <person name="Wei L."/>
        </authorList>
    </citation>
    <scope>NUCLEOTIDE SEQUENCE</scope>
    <source>
        <strain evidence="2">KEN1</strain>
        <tissue evidence="2">Leaf</tissue>
    </source>
</reference>
<sequence>MCYTPRGKDADIHGAASSQLESSSPLVHGGILDLANLSTFGRIDGFLDLGLSRPEDAGLIIGIDRISGCSDPLRWHFDIHGRYSVKSGYNLICQGAVPHTQFGPAVSTSFKSEGWEFIWRATVPPKVRLFAWRVCPDSLPTSSNLVQRGVTKDGVCPWCGAEGEDLFHNLLRCHYARLIWAMSHLPWASITCSHSNPEAWLCVPHKMFDGPSFGRFLLICWHLRGARNRQLFENITLTAEYLLERVWSLEKGPSRYGIRGSN</sequence>
<evidence type="ECO:0000259" key="1">
    <source>
        <dbReference type="Pfam" id="PF13966"/>
    </source>
</evidence>
<dbReference type="AlphaFoldDB" id="A0AAW2SQG9"/>
<dbReference type="Pfam" id="PF13966">
    <property type="entry name" value="zf-RVT"/>
    <property type="match status" value="1"/>
</dbReference>
<gene>
    <name evidence="2" type="ORF">Slati_4432900</name>
</gene>
<name>A0AAW2SQG9_9LAMI</name>
<feature type="domain" description="Reverse transcriptase zinc-binding" evidence="1">
    <location>
        <begin position="83"/>
        <end position="180"/>
    </location>
</feature>
<dbReference type="EMBL" id="JACGWN010000016">
    <property type="protein sequence ID" value="KAL0394667.1"/>
    <property type="molecule type" value="Genomic_DNA"/>
</dbReference>
<evidence type="ECO:0000313" key="2">
    <source>
        <dbReference type="EMBL" id="KAL0394667.1"/>
    </source>
</evidence>
<dbReference type="InterPro" id="IPR026960">
    <property type="entry name" value="RVT-Znf"/>
</dbReference>
<accession>A0AAW2SQG9</accession>
<organism evidence="2">
    <name type="scientific">Sesamum latifolium</name>
    <dbReference type="NCBI Taxonomy" id="2727402"/>
    <lineage>
        <taxon>Eukaryota</taxon>
        <taxon>Viridiplantae</taxon>
        <taxon>Streptophyta</taxon>
        <taxon>Embryophyta</taxon>
        <taxon>Tracheophyta</taxon>
        <taxon>Spermatophyta</taxon>
        <taxon>Magnoliopsida</taxon>
        <taxon>eudicotyledons</taxon>
        <taxon>Gunneridae</taxon>
        <taxon>Pentapetalae</taxon>
        <taxon>asterids</taxon>
        <taxon>lamiids</taxon>
        <taxon>Lamiales</taxon>
        <taxon>Pedaliaceae</taxon>
        <taxon>Sesamum</taxon>
    </lineage>
</organism>
<protein>
    <recommendedName>
        <fullName evidence="1">Reverse transcriptase zinc-binding domain-containing protein</fullName>
    </recommendedName>
</protein>
<reference evidence="2" key="2">
    <citation type="journal article" date="2024" name="Plant">
        <title>Genomic evolution and insights into agronomic trait innovations of Sesamum species.</title>
        <authorList>
            <person name="Miao H."/>
            <person name="Wang L."/>
            <person name="Qu L."/>
            <person name="Liu H."/>
            <person name="Sun Y."/>
            <person name="Le M."/>
            <person name="Wang Q."/>
            <person name="Wei S."/>
            <person name="Zheng Y."/>
            <person name="Lin W."/>
            <person name="Duan Y."/>
            <person name="Cao H."/>
            <person name="Xiong S."/>
            <person name="Wang X."/>
            <person name="Wei L."/>
            <person name="Li C."/>
            <person name="Ma Q."/>
            <person name="Ju M."/>
            <person name="Zhao R."/>
            <person name="Li G."/>
            <person name="Mu C."/>
            <person name="Tian Q."/>
            <person name="Mei H."/>
            <person name="Zhang T."/>
            <person name="Gao T."/>
            <person name="Zhang H."/>
        </authorList>
    </citation>
    <scope>NUCLEOTIDE SEQUENCE</scope>
    <source>
        <strain evidence="2">KEN1</strain>
    </source>
</reference>
<comment type="caution">
    <text evidence="2">The sequence shown here is derived from an EMBL/GenBank/DDBJ whole genome shotgun (WGS) entry which is preliminary data.</text>
</comment>
<proteinExistence type="predicted"/>